<reference evidence="1 2" key="1">
    <citation type="submission" date="2019-05" db="EMBL/GenBank/DDBJ databases">
        <title>Dyadobacter AR-3-8 sp. nov., isolated from arctic soil.</title>
        <authorList>
            <person name="Chaudhary D.K."/>
        </authorList>
    </citation>
    <scope>NUCLEOTIDE SEQUENCE [LARGE SCALE GENOMIC DNA]</scope>
    <source>
        <strain evidence="1 2">AR-3-8</strain>
    </source>
</reference>
<dbReference type="Gene3D" id="2.40.128.140">
    <property type="entry name" value="Outer membrane protein"/>
    <property type="match status" value="1"/>
</dbReference>
<comment type="caution">
    <text evidence="1">The sequence shown here is derived from an EMBL/GenBank/DDBJ whole genome shotgun (WGS) entry which is preliminary data.</text>
</comment>
<dbReference type="InterPro" id="IPR018707">
    <property type="entry name" value="LpxR"/>
</dbReference>
<sequence length="241" mass="27283">MFSIRCQINFGHKITKVTYSGALFITHSLSSYNKDKKYNFQTELVAGIRGPASFARQTHVWIHHVIHDETPMGWQNHCNSKALLNANFIAEKQLTGIKQFAEIIAGAQISAGTMTNSITIYPLIRIGKMNPYFNGFFSQFSTVSASGTKRKMQFYFFIKPKFTLLASNAIMHGGIQRKTELERKTEPAFSSNINHFIAEMDFGTVLSIDNFSISYTQKPCTAYNKGLYSHNVGNISLYFSW</sequence>
<proteinExistence type="predicted"/>
<dbReference type="Proteomes" id="UP000304900">
    <property type="component" value="Unassembled WGS sequence"/>
</dbReference>
<accession>A0A4U6D023</accession>
<dbReference type="EMBL" id="SZVO01000012">
    <property type="protein sequence ID" value="TKT89447.1"/>
    <property type="molecule type" value="Genomic_DNA"/>
</dbReference>
<organism evidence="1 2">
    <name type="scientific">Dyadobacter frigoris</name>
    <dbReference type="NCBI Taxonomy" id="2576211"/>
    <lineage>
        <taxon>Bacteria</taxon>
        <taxon>Pseudomonadati</taxon>
        <taxon>Bacteroidota</taxon>
        <taxon>Cytophagia</taxon>
        <taxon>Cytophagales</taxon>
        <taxon>Spirosomataceae</taxon>
        <taxon>Dyadobacter</taxon>
    </lineage>
</organism>
<dbReference type="RefSeq" id="WP_137342584.1">
    <property type="nucleotide sequence ID" value="NZ_SZVO01000012.1"/>
</dbReference>
<protein>
    <submittedName>
        <fullName evidence="1">Lipid A deacylase LpxR family protein</fullName>
    </submittedName>
</protein>
<dbReference type="InterPro" id="IPR037107">
    <property type="entry name" value="Put_OMP_sf"/>
</dbReference>
<dbReference type="OrthoDB" id="622552at2"/>
<evidence type="ECO:0000313" key="1">
    <source>
        <dbReference type="EMBL" id="TKT89447.1"/>
    </source>
</evidence>
<gene>
    <name evidence="1" type="ORF">FDK13_24185</name>
</gene>
<keyword evidence="2" id="KW-1185">Reference proteome</keyword>
<evidence type="ECO:0000313" key="2">
    <source>
        <dbReference type="Proteomes" id="UP000304900"/>
    </source>
</evidence>
<dbReference type="AlphaFoldDB" id="A0A4U6D023"/>
<dbReference type="Pfam" id="PF09982">
    <property type="entry name" value="LpxR"/>
    <property type="match status" value="1"/>
</dbReference>
<name>A0A4U6D023_9BACT</name>